<evidence type="ECO:0000256" key="4">
    <source>
        <dbReference type="RuleBase" id="RU003322"/>
    </source>
</evidence>
<dbReference type="SUPFAM" id="SSF53067">
    <property type="entry name" value="Actin-like ATPase domain"/>
    <property type="match status" value="2"/>
</dbReference>
<dbReference type="RefSeq" id="WP_013018903.1">
    <property type="nucleotide sequence ID" value="NC_013947.1"/>
</dbReference>
<evidence type="ECO:0000313" key="8">
    <source>
        <dbReference type="Proteomes" id="UP000000844"/>
    </source>
</evidence>
<feature type="transmembrane region" description="Helical" evidence="6">
    <location>
        <begin position="664"/>
        <end position="687"/>
    </location>
</feature>
<organism evidence="7 8">
    <name type="scientific">Stackebrandtia nassauensis (strain DSM 44728 / CIP 108903 / NRRL B-16338 / NBRC 102104 / LLR-40K-21)</name>
    <dbReference type="NCBI Taxonomy" id="446470"/>
    <lineage>
        <taxon>Bacteria</taxon>
        <taxon>Bacillati</taxon>
        <taxon>Actinomycetota</taxon>
        <taxon>Actinomycetes</taxon>
        <taxon>Glycomycetales</taxon>
        <taxon>Glycomycetaceae</taxon>
        <taxon>Stackebrandtia</taxon>
    </lineage>
</organism>
<dbReference type="GO" id="GO:0140662">
    <property type="term" value="F:ATP-dependent protein folding chaperone"/>
    <property type="evidence" value="ECO:0007669"/>
    <property type="project" value="InterPro"/>
</dbReference>
<proteinExistence type="inferred from homology"/>
<keyword evidence="8" id="KW-1185">Reference proteome</keyword>
<dbReference type="Gene3D" id="3.90.640.10">
    <property type="entry name" value="Actin, Chain A, domain 4"/>
    <property type="match status" value="1"/>
</dbReference>
<evidence type="ECO:0000313" key="7">
    <source>
        <dbReference type="EMBL" id="ADD43332.1"/>
    </source>
</evidence>
<evidence type="ECO:0000256" key="3">
    <source>
        <dbReference type="ARBA" id="ARBA00023186"/>
    </source>
</evidence>
<name>D3PXK2_STANL</name>
<feature type="transmembrane region" description="Helical" evidence="6">
    <location>
        <begin position="632"/>
        <end position="652"/>
    </location>
</feature>
<dbReference type="InterPro" id="IPR013126">
    <property type="entry name" value="Hsp_70_fam"/>
</dbReference>
<dbReference type="EMBL" id="CP001778">
    <property type="protein sequence ID" value="ADD43332.1"/>
    <property type="molecule type" value="Genomic_DNA"/>
</dbReference>
<accession>D3PXK2</accession>
<dbReference type="OrthoDB" id="9766019at2"/>
<feature type="transmembrane region" description="Helical" evidence="6">
    <location>
        <begin position="508"/>
        <end position="529"/>
    </location>
</feature>
<dbReference type="HOGENOM" id="CLU_394770_0_0_11"/>
<dbReference type="Pfam" id="PF00012">
    <property type="entry name" value="HSP70"/>
    <property type="match status" value="1"/>
</dbReference>
<comment type="similarity">
    <text evidence="4">Belongs to the heat shock protein 70 family.</text>
</comment>
<sequence>MSPQSRLGVDFGTSHTVAVLHRDGAVVPLLFDSSPLLPSAVYAEPDARLVVGADARNAARLEPARFEPHPKRRVDDGLVLLGDKEFGVEELFAAVLTRVRLEGERVLGGPVEAVTLTHPAVWGSARRLTLEDAAATAGFGDARLVSEPVAAASYFTHVLRHELPHGRGIVVADLGGGTFDASVVVNTPDGFEVLSVDGVDNLGGVDIDHALVALLSGRYGDQPQWSRLVNPQTMEDRRARRALYEDVRIAKEQLSRRARAELPVPLLGTDTHITRDELEELTRPLLERAVRVTQAVRRASRLPEDRLSDVLLVGGASRMPLVAGMLHRALGTPPVVLEQPELVVAQGATLYEPASNGVAAASEPTRRRAAPTPTPSSEPDPDREPHNEPPQTLSDRPTTAVRAARMLMWVNGAIAALWIFVLVVVADDVTSYSTGDEGIGYLEPLLALVPIAIAPNAVALRLAAILSKQRTRFTRFFALAMNAAIATAAAAIAIHANTQEPPSYIELTVTMSLLAFAQVCLSVTCVVLLNTSSASRWFAVTPPVTAPPPMPVPVARILMWIVTVSGAVAAIPVVVLVGQNAHGYDYISPQITEHVRNVDFTTALAVLPVLLVVLFTISGITAARLNLRWRRVWMVAVVVHVAIPIACLYIISVLANSPHDTAEAAFLIVVSAIVGALSIAILALLLAKTARQTFAHRA</sequence>
<evidence type="ECO:0000256" key="5">
    <source>
        <dbReference type="SAM" id="MobiDB-lite"/>
    </source>
</evidence>
<feature type="transmembrane region" description="Helical" evidence="6">
    <location>
        <begin position="598"/>
        <end position="620"/>
    </location>
</feature>
<dbReference type="GO" id="GO:0005524">
    <property type="term" value="F:ATP binding"/>
    <property type="evidence" value="ECO:0007669"/>
    <property type="project" value="UniProtKB-KW"/>
</dbReference>
<keyword evidence="7" id="KW-0346">Stress response</keyword>
<feature type="region of interest" description="Disordered" evidence="5">
    <location>
        <begin position="355"/>
        <end position="397"/>
    </location>
</feature>
<dbReference type="PRINTS" id="PR00301">
    <property type="entry name" value="HEATSHOCK70"/>
</dbReference>
<keyword evidence="1 4" id="KW-0547">Nucleotide-binding</keyword>
<dbReference type="InterPro" id="IPR043129">
    <property type="entry name" value="ATPase_NBD"/>
</dbReference>
<dbReference type="STRING" id="446470.Snas_3675"/>
<feature type="transmembrane region" description="Helical" evidence="6">
    <location>
        <begin position="406"/>
        <end position="425"/>
    </location>
</feature>
<dbReference type="Gene3D" id="3.30.420.40">
    <property type="match status" value="2"/>
</dbReference>
<protein>
    <submittedName>
        <fullName evidence="7">Heat shock protein 70</fullName>
    </submittedName>
</protein>
<feature type="transmembrane region" description="Helical" evidence="6">
    <location>
        <begin position="476"/>
        <end position="496"/>
    </location>
</feature>
<keyword evidence="6" id="KW-0472">Membrane</keyword>
<evidence type="ECO:0000256" key="1">
    <source>
        <dbReference type="ARBA" id="ARBA00022741"/>
    </source>
</evidence>
<feature type="transmembrane region" description="Helical" evidence="6">
    <location>
        <begin position="445"/>
        <end position="464"/>
    </location>
</feature>
<dbReference type="AlphaFoldDB" id="D3PXK2"/>
<gene>
    <name evidence="7" type="ordered locus">Snas_3675</name>
</gene>
<dbReference type="KEGG" id="sna:Snas_3675"/>
<feature type="transmembrane region" description="Helical" evidence="6">
    <location>
        <begin position="557"/>
        <end position="578"/>
    </location>
</feature>
<keyword evidence="3" id="KW-0143">Chaperone</keyword>
<keyword evidence="6" id="KW-0812">Transmembrane</keyword>
<evidence type="ECO:0000256" key="6">
    <source>
        <dbReference type="SAM" id="Phobius"/>
    </source>
</evidence>
<dbReference type="eggNOG" id="COG0443">
    <property type="taxonomic scope" value="Bacteria"/>
</dbReference>
<dbReference type="PANTHER" id="PTHR19375">
    <property type="entry name" value="HEAT SHOCK PROTEIN 70KDA"/>
    <property type="match status" value="1"/>
</dbReference>
<evidence type="ECO:0000256" key="2">
    <source>
        <dbReference type="ARBA" id="ARBA00022840"/>
    </source>
</evidence>
<reference evidence="7 8" key="1">
    <citation type="journal article" date="2009" name="Stand. Genomic Sci.">
        <title>Complete genome sequence of Stackebrandtia nassauensis type strain (LLR-40K-21).</title>
        <authorList>
            <person name="Munk C."/>
            <person name="Lapidus A."/>
            <person name="Copeland A."/>
            <person name="Jando M."/>
            <person name="Mayilraj S."/>
            <person name="Glavina Del Rio T."/>
            <person name="Nolan M."/>
            <person name="Chen F."/>
            <person name="Lucas S."/>
            <person name="Tice H."/>
            <person name="Cheng J.F."/>
            <person name="Han C."/>
            <person name="Detter J.C."/>
            <person name="Bruce D."/>
            <person name="Goodwin L."/>
            <person name="Chain P."/>
            <person name="Pitluck S."/>
            <person name="Goker M."/>
            <person name="Ovchinikova G."/>
            <person name="Pati A."/>
            <person name="Ivanova N."/>
            <person name="Mavromatis K."/>
            <person name="Chen A."/>
            <person name="Palaniappan K."/>
            <person name="Land M."/>
            <person name="Hauser L."/>
            <person name="Chang Y.J."/>
            <person name="Jeffries C.D."/>
            <person name="Bristow J."/>
            <person name="Eisen J.A."/>
            <person name="Markowitz V."/>
            <person name="Hugenholtz P."/>
            <person name="Kyrpides N.C."/>
            <person name="Klenk H.P."/>
        </authorList>
    </citation>
    <scope>NUCLEOTIDE SEQUENCE [LARGE SCALE GENOMIC DNA]</scope>
    <source>
        <strain evidence="8">DSM 44728 / CIP 108903 / NRRL B-16338 / NBRC 102104 / LLR-40K-21</strain>
    </source>
</reference>
<keyword evidence="2 4" id="KW-0067">ATP-binding</keyword>
<dbReference type="Proteomes" id="UP000000844">
    <property type="component" value="Chromosome"/>
</dbReference>
<keyword evidence="6" id="KW-1133">Transmembrane helix</keyword>